<keyword evidence="2" id="KW-1185">Reference proteome</keyword>
<protein>
    <submittedName>
        <fullName evidence="1">Nuclear RNA export factor 2-like protein</fullName>
    </submittedName>
</protein>
<reference evidence="2" key="1">
    <citation type="submission" date="2013-09" db="EMBL/GenBank/DDBJ databases">
        <title>Corchorus olitorius genome sequencing.</title>
        <authorList>
            <person name="Alam M."/>
            <person name="Haque M.S."/>
            <person name="Islam M.S."/>
            <person name="Emdad E.M."/>
            <person name="Islam M.M."/>
            <person name="Ahmed B."/>
            <person name="Halim A."/>
            <person name="Hossen Q.M.M."/>
            <person name="Hossain M.Z."/>
            <person name="Ahmed R."/>
            <person name="Khan M.M."/>
            <person name="Islam R."/>
            <person name="Rashid M.M."/>
            <person name="Khan S.A."/>
            <person name="Rahman M.S."/>
            <person name="Alam M."/>
            <person name="Yahiya A.S."/>
            <person name="Khan M.S."/>
            <person name="Azam M.S."/>
            <person name="Haque T."/>
            <person name="Lashkar M.Z.H."/>
            <person name="Akhand A.I."/>
            <person name="Morshed G."/>
            <person name="Roy S."/>
            <person name="Uddin K.S."/>
            <person name="Rabeya T."/>
            <person name="Hossain A.S."/>
            <person name="Chowdhury A."/>
            <person name="Snigdha A.R."/>
            <person name="Mortoza M.S."/>
            <person name="Matin S.A."/>
            <person name="Hoque S.M.E."/>
            <person name="Islam M.K."/>
            <person name="Roy D.K."/>
            <person name="Haider R."/>
            <person name="Moosa M.M."/>
            <person name="Elias S.M."/>
            <person name="Hasan A.M."/>
            <person name="Jahan S."/>
            <person name="Shafiuddin M."/>
            <person name="Mahmood N."/>
            <person name="Shommy N.S."/>
        </authorList>
    </citation>
    <scope>NUCLEOTIDE SEQUENCE [LARGE SCALE GENOMIC DNA]</scope>
    <source>
        <strain evidence="2">cv. O-4</strain>
    </source>
</reference>
<accession>A0A1R3KS32</accession>
<sequence>MAMWSHEGIPDDHRMTTQRCSYSWIDATYPGIFEDDNEPRSPLGIKMCILLSELGPS</sequence>
<evidence type="ECO:0000313" key="2">
    <source>
        <dbReference type="Proteomes" id="UP000187203"/>
    </source>
</evidence>
<comment type="caution">
    <text evidence="1">The sequence shown here is derived from an EMBL/GenBank/DDBJ whole genome shotgun (WGS) entry which is preliminary data.</text>
</comment>
<dbReference type="Proteomes" id="UP000187203">
    <property type="component" value="Unassembled WGS sequence"/>
</dbReference>
<proteinExistence type="predicted"/>
<organism evidence="1 2">
    <name type="scientific">Corchorus olitorius</name>
    <dbReference type="NCBI Taxonomy" id="93759"/>
    <lineage>
        <taxon>Eukaryota</taxon>
        <taxon>Viridiplantae</taxon>
        <taxon>Streptophyta</taxon>
        <taxon>Embryophyta</taxon>
        <taxon>Tracheophyta</taxon>
        <taxon>Spermatophyta</taxon>
        <taxon>Magnoliopsida</taxon>
        <taxon>eudicotyledons</taxon>
        <taxon>Gunneridae</taxon>
        <taxon>Pentapetalae</taxon>
        <taxon>rosids</taxon>
        <taxon>malvids</taxon>
        <taxon>Malvales</taxon>
        <taxon>Malvaceae</taxon>
        <taxon>Grewioideae</taxon>
        <taxon>Apeibeae</taxon>
        <taxon>Corchorus</taxon>
    </lineage>
</organism>
<gene>
    <name evidence="1" type="ORF">COLO4_05047</name>
</gene>
<dbReference type="AlphaFoldDB" id="A0A1R3KS32"/>
<evidence type="ECO:0000313" key="1">
    <source>
        <dbReference type="EMBL" id="OMP09880.1"/>
    </source>
</evidence>
<dbReference type="EMBL" id="AWUE01012134">
    <property type="protein sequence ID" value="OMP09880.1"/>
    <property type="molecule type" value="Genomic_DNA"/>
</dbReference>
<name>A0A1R3KS32_9ROSI</name>